<accession>A0AAV7HCM0</accession>
<dbReference type="AlphaFoldDB" id="A0AAV7HCM0"/>
<organism evidence="2 3">
    <name type="scientific">Dendrobium chrysotoxum</name>
    <name type="common">Orchid</name>
    <dbReference type="NCBI Taxonomy" id="161865"/>
    <lineage>
        <taxon>Eukaryota</taxon>
        <taxon>Viridiplantae</taxon>
        <taxon>Streptophyta</taxon>
        <taxon>Embryophyta</taxon>
        <taxon>Tracheophyta</taxon>
        <taxon>Spermatophyta</taxon>
        <taxon>Magnoliopsida</taxon>
        <taxon>Liliopsida</taxon>
        <taxon>Asparagales</taxon>
        <taxon>Orchidaceae</taxon>
        <taxon>Epidendroideae</taxon>
        <taxon>Malaxideae</taxon>
        <taxon>Dendrobiinae</taxon>
        <taxon>Dendrobium</taxon>
    </lineage>
</organism>
<dbReference type="EMBL" id="JAGFBR010000006">
    <property type="protein sequence ID" value="KAH0465763.1"/>
    <property type="molecule type" value="Genomic_DNA"/>
</dbReference>
<reference evidence="2 3" key="1">
    <citation type="journal article" date="2021" name="Hortic Res">
        <title>Chromosome-scale assembly of the Dendrobium chrysotoxum genome enhances the understanding of orchid evolution.</title>
        <authorList>
            <person name="Zhang Y."/>
            <person name="Zhang G.Q."/>
            <person name="Zhang D."/>
            <person name="Liu X.D."/>
            <person name="Xu X.Y."/>
            <person name="Sun W.H."/>
            <person name="Yu X."/>
            <person name="Zhu X."/>
            <person name="Wang Z.W."/>
            <person name="Zhao X."/>
            <person name="Zhong W.Y."/>
            <person name="Chen H."/>
            <person name="Yin W.L."/>
            <person name="Huang T."/>
            <person name="Niu S.C."/>
            <person name="Liu Z.J."/>
        </authorList>
    </citation>
    <scope>NUCLEOTIDE SEQUENCE [LARGE SCALE GENOMIC DNA]</scope>
    <source>
        <strain evidence="2">Lindl</strain>
    </source>
</reference>
<gene>
    <name evidence="2" type="ORF">IEQ34_005866</name>
</gene>
<evidence type="ECO:0000256" key="1">
    <source>
        <dbReference type="SAM" id="MobiDB-lite"/>
    </source>
</evidence>
<name>A0AAV7HCM0_DENCH</name>
<keyword evidence="3" id="KW-1185">Reference proteome</keyword>
<proteinExistence type="predicted"/>
<evidence type="ECO:0000313" key="3">
    <source>
        <dbReference type="Proteomes" id="UP000775213"/>
    </source>
</evidence>
<protein>
    <submittedName>
        <fullName evidence="2">Uncharacterized protein</fullName>
    </submittedName>
</protein>
<evidence type="ECO:0000313" key="2">
    <source>
        <dbReference type="EMBL" id="KAH0465763.1"/>
    </source>
</evidence>
<comment type="caution">
    <text evidence="2">The sequence shown here is derived from an EMBL/GenBank/DDBJ whole genome shotgun (WGS) entry which is preliminary data.</text>
</comment>
<sequence>MDLSYPVESITAYKLPNKNKAPTISIKKVPTTTAVPALEFEKQKEISLKIRFKPLRRKEHKMNTSSSAAGIRCNECGM</sequence>
<feature type="region of interest" description="Disordered" evidence="1">
    <location>
        <begin position="58"/>
        <end position="78"/>
    </location>
</feature>
<dbReference type="Proteomes" id="UP000775213">
    <property type="component" value="Unassembled WGS sequence"/>
</dbReference>